<accession>A0A016T7U7</accession>
<proteinExistence type="predicted"/>
<dbReference type="EMBL" id="JARK01001465">
    <property type="protein sequence ID" value="EYB98679.1"/>
    <property type="molecule type" value="Genomic_DNA"/>
</dbReference>
<sequence>MKSNGLRADPWCSSTAIVNDDVVPCTVHTLAVAPSYLSWTIFTMYRFSHNFSKLPKETFVVPCRTPPPDQEMQNVLHGLFFPWYFSITRRAMKMASVVDFSGAEPNWSDVMSTTALNRMPPRRS</sequence>
<dbReference type="Proteomes" id="UP000024635">
    <property type="component" value="Unassembled WGS sequence"/>
</dbReference>
<evidence type="ECO:0000313" key="2">
    <source>
        <dbReference type="Proteomes" id="UP000024635"/>
    </source>
</evidence>
<protein>
    <submittedName>
        <fullName evidence="1">Uncharacterized protein</fullName>
    </submittedName>
</protein>
<comment type="caution">
    <text evidence="1">The sequence shown here is derived from an EMBL/GenBank/DDBJ whole genome shotgun (WGS) entry which is preliminary data.</text>
</comment>
<dbReference type="AlphaFoldDB" id="A0A016T7U7"/>
<reference evidence="2" key="1">
    <citation type="journal article" date="2015" name="Nat. Genet.">
        <title>The genome and transcriptome of the zoonotic hookworm Ancylostoma ceylanicum identify infection-specific gene families.</title>
        <authorList>
            <person name="Schwarz E.M."/>
            <person name="Hu Y."/>
            <person name="Antoshechkin I."/>
            <person name="Miller M.M."/>
            <person name="Sternberg P.W."/>
            <person name="Aroian R.V."/>
        </authorList>
    </citation>
    <scope>NUCLEOTIDE SEQUENCE</scope>
    <source>
        <strain evidence="2">HY135</strain>
    </source>
</reference>
<gene>
    <name evidence="1" type="primary">Acey_s0129.g1496</name>
    <name evidence="1" type="ORF">Y032_0129g1496</name>
</gene>
<name>A0A016T7U7_9BILA</name>
<organism evidence="1 2">
    <name type="scientific">Ancylostoma ceylanicum</name>
    <dbReference type="NCBI Taxonomy" id="53326"/>
    <lineage>
        <taxon>Eukaryota</taxon>
        <taxon>Metazoa</taxon>
        <taxon>Ecdysozoa</taxon>
        <taxon>Nematoda</taxon>
        <taxon>Chromadorea</taxon>
        <taxon>Rhabditida</taxon>
        <taxon>Rhabditina</taxon>
        <taxon>Rhabditomorpha</taxon>
        <taxon>Strongyloidea</taxon>
        <taxon>Ancylostomatidae</taxon>
        <taxon>Ancylostomatinae</taxon>
        <taxon>Ancylostoma</taxon>
    </lineage>
</organism>
<evidence type="ECO:0000313" key="1">
    <source>
        <dbReference type="EMBL" id="EYB98679.1"/>
    </source>
</evidence>
<keyword evidence="2" id="KW-1185">Reference proteome</keyword>